<protein>
    <recommendedName>
        <fullName evidence="3">TetR family transcriptional regulator</fullName>
    </recommendedName>
</protein>
<dbReference type="SUPFAM" id="SSF48498">
    <property type="entry name" value="Tetracyclin repressor-like, C-terminal domain"/>
    <property type="match status" value="1"/>
</dbReference>
<evidence type="ECO:0008006" key="3">
    <source>
        <dbReference type="Google" id="ProtNLM"/>
    </source>
</evidence>
<dbReference type="InterPro" id="IPR036271">
    <property type="entry name" value="Tet_transcr_reg_TetR-rel_C_sf"/>
</dbReference>
<gene>
    <name evidence="1" type="ORF">QE412_002761</name>
</gene>
<proteinExistence type="predicted"/>
<dbReference type="Gene3D" id="1.10.357.10">
    <property type="entry name" value="Tetracycline Repressor, domain 2"/>
    <property type="match status" value="1"/>
</dbReference>
<dbReference type="RefSeq" id="WP_307484823.1">
    <property type="nucleotide sequence ID" value="NZ_JAUTBF010000001.1"/>
</dbReference>
<comment type="caution">
    <text evidence="1">The sequence shown here is derived from an EMBL/GenBank/DDBJ whole genome shotgun (WGS) entry which is preliminary data.</text>
</comment>
<dbReference type="EMBL" id="JAUTBF010000001">
    <property type="protein sequence ID" value="MDQ1124188.1"/>
    <property type="molecule type" value="Genomic_DNA"/>
</dbReference>
<keyword evidence="2" id="KW-1185">Reference proteome</keyword>
<evidence type="ECO:0000313" key="2">
    <source>
        <dbReference type="Proteomes" id="UP001226691"/>
    </source>
</evidence>
<name>A0ABU0TX08_MICTR</name>
<evidence type="ECO:0000313" key="1">
    <source>
        <dbReference type="EMBL" id="MDQ1124188.1"/>
    </source>
</evidence>
<accession>A0ABU0TX08</accession>
<reference evidence="1 2" key="1">
    <citation type="submission" date="2023-07" db="EMBL/GenBank/DDBJ databases">
        <title>Functional and genomic diversity of the sorghum phyllosphere microbiome.</title>
        <authorList>
            <person name="Shade A."/>
        </authorList>
    </citation>
    <scope>NUCLEOTIDE SEQUENCE [LARGE SCALE GENOMIC DNA]</scope>
    <source>
        <strain evidence="1 2">SORGH_AS_1207</strain>
    </source>
</reference>
<dbReference type="Proteomes" id="UP001226691">
    <property type="component" value="Unassembled WGS sequence"/>
</dbReference>
<organism evidence="1 2">
    <name type="scientific">Microbacterium trichothecenolyticum</name>
    <name type="common">Aureobacterium trichothecenolyticum</name>
    <dbReference type="NCBI Taxonomy" id="69370"/>
    <lineage>
        <taxon>Bacteria</taxon>
        <taxon>Bacillati</taxon>
        <taxon>Actinomycetota</taxon>
        <taxon>Actinomycetes</taxon>
        <taxon>Micrococcales</taxon>
        <taxon>Microbacteriaceae</taxon>
        <taxon>Microbacterium</taxon>
    </lineage>
</organism>
<sequence length="190" mass="20428">MITPAQMSAVVQYFLAPDLGDLSPRGLEAILGRPVSSSEMRALVTHILDAESASMRGVKDRIDGESADPLARVVGAFRAVGENLATDPTVRAGVVIAGRWAKALPERRIDPFRTWEGFIGGALHEAQQRGLLRRDLDVADMTWVVVAAGLGAKDLIAFRDAWTDAAQILERTVTQALLPMRAASVDERGG</sequence>